<proteinExistence type="predicted"/>
<dbReference type="GO" id="GO:0006313">
    <property type="term" value="P:DNA transposition"/>
    <property type="evidence" value="ECO:0007669"/>
    <property type="project" value="InterPro"/>
</dbReference>
<evidence type="ECO:0000313" key="2">
    <source>
        <dbReference type="Proteomes" id="UP000019760"/>
    </source>
</evidence>
<sequence length="77" mass="8866">MDNEQSNEPRMSAFRDGGVIVRTERRRHWITEERLAILKETTQPGAIVAVVARRHDISTGQLHTWCKQLETSKNPLV</sequence>
<dbReference type="Proteomes" id="UP000019760">
    <property type="component" value="Unassembled WGS sequence"/>
</dbReference>
<dbReference type="RefSeq" id="WP_132127215.1">
    <property type="nucleotide sequence ID" value="NZ_BAND01000125.1"/>
</dbReference>
<organism evidence="1 2">
    <name type="scientific">Acidomonas methanolica NBRC 104435</name>
    <dbReference type="NCBI Taxonomy" id="1231351"/>
    <lineage>
        <taxon>Bacteria</taxon>
        <taxon>Pseudomonadati</taxon>
        <taxon>Pseudomonadota</taxon>
        <taxon>Alphaproteobacteria</taxon>
        <taxon>Acetobacterales</taxon>
        <taxon>Acetobacteraceae</taxon>
        <taxon>Acidomonas</taxon>
    </lineage>
</organism>
<dbReference type="GO" id="GO:0043565">
    <property type="term" value="F:sequence-specific DNA binding"/>
    <property type="evidence" value="ECO:0007669"/>
    <property type="project" value="InterPro"/>
</dbReference>
<comment type="caution">
    <text evidence="1">The sequence shown here is derived from an EMBL/GenBank/DDBJ whole genome shotgun (WGS) entry which is preliminary data.</text>
</comment>
<reference evidence="2" key="1">
    <citation type="journal article" date="2014" name="FEMS Microbiol. Lett.">
        <title>Draft Genomic DNA Sequence of the Facultatively Methylotrophic Bacterium Acidomonas methanolica type strain MB58.</title>
        <authorList>
            <person name="Higashiura N."/>
            <person name="Hadano H."/>
            <person name="Hirakawa H."/>
            <person name="Matsutani M."/>
            <person name="Takabe S."/>
            <person name="Matsushita K."/>
            <person name="Azuma Y."/>
        </authorList>
    </citation>
    <scope>NUCLEOTIDE SEQUENCE [LARGE SCALE GENOMIC DNA]</scope>
    <source>
        <strain evidence="2">MB58</strain>
    </source>
</reference>
<name>A0A023D8B5_ACIMT</name>
<gene>
    <name evidence="1" type="ORF">Amme_126_002</name>
</gene>
<accession>A0A023D8B5</accession>
<dbReference type="InterPro" id="IPR002514">
    <property type="entry name" value="Transposase_8"/>
</dbReference>
<reference evidence="1 2" key="2">
    <citation type="journal article" date="2014" name="FEMS Microbiol. Lett.">
        <title>Draft genomic DNA sequence of the facultatively methylotrophic bacterium Acidomonas methanolica type strain MB58.</title>
        <authorList>
            <person name="Higashiura N."/>
            <person name="Hadano H."/>
            <person name="Hirakawa H."/>
            <person name="Matsutani M."/>
            <person name="Takabe S."/>
            <person name="Matsushita K."/>
            <person name="Azuma Y."/>
        </authorList>
    </citation>
    <scope>NUCLEOTIDE SEQUENCE [LARGE SCALE GENOMIC DNA]</scope>
    <source>
        <strain evidence="1 2">MB58</strain>
    </source>
</reference>
<keyword evidence="2" id="KW-1185">Reference proteome</keyword>
<dbReference type="SUPFAM" id="SSF48295">
    <property type="entry name" value="TrpR-like"/>
    <property type="match status" value="1"/>
</dbReference>
<dbReference type="GO" id="GO:0004803">
    <property type="term" value="F:transposase activity"/>
    <property type="evidence" value="ECO:0007669"/>
    <property type="project" value="InterPro"/>
</dbReference>
<dbReference type="Pfam" id="PF01527">
    <property type="entry name" value="HTH_Tnp_1"/>
    <property type="match status" value="1"/>
</dbReference>
<dbReference type="InterPro" id="IPR010921">
    <property type="entry name" value="Trp_repressor/repl_initiator"/>
</dbReference>
<protein>
    <submittedName>
        <fullName evidence="1">Transposase</fullName>
    </submittedName>
</protein>
<evidence type="ECO:0000313" key="1">
    <source>
        <dbReference type="EMBL" id="GAJ30368.1"/>
    </source>
</evidence>
<dbReference type="EMBL" id="BAND01000125">
    <property type="protein sequence ID" value="GAJ30368.1"/>
    <property type="molecule type" value="Genomic_DNA"/>
</dbReference>
<dbReference type="AlphaFoldDB" id="A0A023D8B5"/>